<feature type="transmembrane region" description="Helical" evidence="8">
    <location>
        <begin position="455"/>
        <end position="473"/>
    </location>
</feature>
<comment type="caution">
    <text evidence="9">The sequence shown here is derived from an EMBL/GenBank/DDBJ whole genome shotgun (WGS) entry which is preliminary data.</text>
</comment>
<sequence length="505" mass="57984">MTMPKVMTFNPKLNEKMKRRCRSCCNVCLLLVGLALICLGISIFVYFEALYDYLITTSMSFTPKTEPYRVWRINDPPLDLDIYLFNWTNPHELFTEGVKPKFEEIGPYKFKEVKEKVNITWHDHNHTISYRHRKAYYFDGERSARNLTDVITTINIVPLTIAYKARHFGYFSKRTISYSLSTLSSLYVTKTAGEILFDGYEESILSILSSVPLTGITDKFGLFYGKNGTIGGDGIFSMWTQVDEKFGKIITWNHRNESDYYEGECNAVKGSAGEFYPINQKPDYIEFFSSELCKFAKLEYEKDVVVKGVKGYKYTGKNIFDNGTLRPDNKCFCVGECQPSGIFNVSSCRQDSPTFLSMPHFYNADPYYINAIEGLKPEDKHEFYITLEPKSGIVIDIGAKMQVNVLLQPIPYITMYEKVPKLVFPVFYFDQNLPATDDLASILIQIQSLPDVSNIAVLILLTLGLASIVWILINMYCWSKKKKEIQTQCKIPQNTVTVEEIPLHR</sequence>
<keyword evidence="3" id="KW-1003">Cell membrane</keyword>
<organism evidence="9 10">
    <name type="scientific">Zophobas morio</name>
    <dbReference type="NCBI Taxonomy" id="2755281"/>
    <lineage>
        <taxon>Eukaryota</taxon>
        <taxon>Metazoa</taxon>
        <taxon>Ecdysozoa</taxon>
        <taxon>Arthropoda</taxon>
        <taxon>Hexapoda</taxon>
        <taxon>Insecta</taxon>
        <taxon>Pterygota</taxon>
        <taxon>Neoptera</taxon>
        <taxon>Endopterygota</taxon>
        <taxon>Coleoptera</taxon>
        <taxon>Polyphaga</taxon>
        <taxon>Cucujiformia</taxon>
        <taxon>Tenebrionidae</taxon>
        <taxon>Zophobas</taxon>
    </lineage>
</organism>
<keyword evidence="10" id="KW-1185">Reference proteome</keyword>
<keyword evidence="6 8" id="KW-0472">Membrane</keyword>
<reference evidence="9" key="1">
    <citation type="journal article" date="2023" name="G3 (Bethesda)">
        <title>Whole genome assemblies of Zophobas morio and Tenebrio molitor.</title>
        <authorList>
            <person name="Kaur S."/>
            <person name="Stinson S.A."/>
            <person name="diCenzo G.C."/>
        </authorList>
    </citation>
    <scope>NUCLEOTIDE SEQUENCE</scope>
    <source>
        <strain evidence="9">QUZm001</strain>
    </source>
</reference>
<keyword evidence="5 8" id="KW-1133">Transmembrane helix</keyword>
<dbReference type="PANTHER" id="PTHR11923">
    <property type="entry name" value="SCAVENGER RECEPTOR CLASS B TYPE-1 SR-B1"/>
    <property type="match status" value="1"/>
</dbReference>
<dbReference type="AlphaFoldDB" id="A0AA38HXU6"/>
<comment type="similarity">
    <text evidence="2">Belongs to the CD36 family.</text>
</comment>
<evidence type="ECO:0000256" key="1">
    <source>
        <dbReference type="ARBA" id="ARBA00004236"/>
    </source>
</evidence>
<keyword evidence="7" id="KW-0325">Glycoprotein</keyword>
<name>A0AA38HXU6_9CUCU</name>
<evidence type="ECO:0000256" key="7">
    <source>
        <dbReference type="ARBA" id="ARBA00023180"/>
    </source>
</evidence>
<dbReference type="InterPro" id="IPR002159">
    <property type="entry name" value="CD36_fam"/>
</dbReference>
<gene>
    <name evidence="9" type="ORF">Zmor_025854</name>
</gene>
<keyword evidence="4 8" id="KW-0812">Transmembrane</keyword>
<dbReference type="PANTHER" id="PTHR11923:SF93">
    <property type="entry name" value="GH07959P-RELATED"/>
    <property type="match status" value="1"/>
</dbReference>
<dbReference type="Pfam" id="PF01130">
    <property type="entry name" value="CD36"/>
    <property type="match status" value="1"/>
</dbReference>
<evidence type="ECO:0000313" key="10">
    <source>
        <dbReference type="Proteomes" id="UP001168821"/>
    </source>
</evidence>
<evidence type="ECO:0000256" key="5">
    <source>
        <dbReference type="ARBA" id="ARBA00022989"/>
    </source>
</evidence>
<evidence type="ECO:0000256" key="6">
    <source>
        <dbReference type="ARBA" id="ARBA00023136"/>
    </source>
</evidence>
<dbReference type="Proteomes" id="UP001168821">
    <property type="component" value="Unassembled WGS sequence"/>
</dbReference>
<dbReference type="GO" id="GO:0005737">
    <property type="term" value="C:cytoplasm"/>
    <property type="evidence" value="ECO:0007669"/>
    <property type="project" value="TreeGrafter"/>
</dbReference>
<dbReference type="GO" id="GO:0005044">
    <property type="term" value="F:scavenger receptor activity"/>
    <property type="evidence" value="ECO:0007669"/>
    <property type="project" value="TreeGrafter"/>
</dbReference>
<evidence type="ECO:0000256" key="8">
    <source>
        <dbReference type="SAM" id="Phobius"/>
    </source>
</evidence>
<dbReference type="EMBL" id="JALNTZ010000008">
    <property type="protein sequence ID" value="KAJ3643124.1"/>
    <property type="molecule type" value="Genomic_DNA"/>
</dbReference>
<evidence type="ECO:0000313" key="9">
    <source>
        <dbReference type="EMBL" id="KAJ3643124.1"/>
    </source>
</evidence>
<accession>A0AA38HXU6</accession>
<evidence type="ECO:0000256" key="3">
    <source>
        <dbReference type="ARBA" id="ARBA00022475"/>
    </source>
</evidence>
<comment type="subcellular location">
    <subcellularLocation>
        <location evidence="1">Cell membrane</location>
    </subcellularLocation>
</comment>
<evidence type="ECO:0000256" key="4">
    <source>
        <dbReference type="ARBA" id="ARBA00022692"/>
    </source>
</evidence>
<proteinExistence type="inferred from homology"/>
<evidence type="ECO:0000256" key="2">
    <source>
        <dbReference type="ARBA" id="ARBA00010532"/>
    </source>
</evidence>
<dbReference type="GO" id="GO:0005886">
    <property type="term" value="C:plasma membrane"/>
    <property type="evidence" value="ECO:0007669"/>
    <property type="project" value="UniProtKB-SubCell"/>
</dbReference>
<protein>
    <submittedName>
        <fullName evidence="9">Uncharacterized protein</fullName>
    </submittedName>
</protein>
<dbReference type="PRINTS" id="PR01609">
    <property type="entry name" value="CD36FAMILY"/>
</dbReference>